<keyword evidence="7" id="KW-1185">Reference proteome</keyword>
<dbReference type="PANTHER" id="PTHR43261:SF1">
    <property type="entry name" value="RIBOSOME-RELEASING FACTOR 2, MITOCHONDRIAL"/>
    <property type="match status" value="1"/>
</dbReference>
<dbReference type="Gene3D" id="3.30.70.870">
    <property type="entry name" value="Elongation Factor G (Translational Gtpase), domain 3"/>
    <property type="match status" value="1"/>
</dbReference>
<gene>
    <name evidence="6" type="ORF">ONE63_007114</name>
</gene>
<feature type="domain" description="Tr-type G" evidence="5">
    <location>
        <begin position="38"/>
        <end position="322"/>
    </location>
</feature>
<reference evidence="6" key="1">
    <citation type="submission" date="2022-12" db="EMBL/GenBank/DDBJ databases">
        <title>Chromosome-level genome assembly of the bean flower thrips Megalurothrips usitatus.</title>
        <authorList>
            <person name="Ma L."/>
            <person name="Liu Q."/>
            <person name="Li H."/>
            <person name="Cai W."/>
        </authorList>
    </citation>
    <scope>NUCLEOTIDE SEQUENCE</scope>
    <source>
        <strain evidence="6">Cailab_2022a</strain>
    </source>
</reference>
<dbReference type="FunFam" id="3.40.50.300:FF:000514">
    <property type="entry name" value="Ribosome-releasing factor 2, mitochondrial"/>
    <property type="match status" value="1"/>
</dbReference>
<dbReference type="InterPro" id="IPR005225">
    <property type="entry name" value="Small_GTP-bd"/>
</dbReference>
<dbReference type="InterPro" id="IPR041095">
    <property type="entry name" value="EFG_II"/>
</dbReference>
<dbReference type="PROSITE" id="PS51722">
    <property type="entry name" value="G_TR_2"/>
    <property type="match status" value="1"/>
</dbReference>
<dbReference type="Gene3D" id="3.30.70.240">
    <property type="match status" value="1"/>
</dbReference>
<dbReference type="InterPro" id="IPR035649">
    <property type="entry name" value="EFG_V"/>
</dbReference>
<dbReference type="EMBL" id="JAPTSV010000004">
    <property type="protein sequence ID" value="KAJ1528721.1"/>
    <property type="molecule type" value="Genomic_DNA"/>
</dbReference>
<evidence type="ECO:0000256" key="3">
    <source>
        <dbReference type="ARBA" id="ARBA00023128"/>
    </source>
</evidence>
<dbReference type="InterPro" id="IPR035647">
    <property type="entry name" value="EFG_III/V"/>
</dbReference>
<name>A0AAV7XR02_9NEOP</name>
<dbReference type="InterPro" id="IPR009022">
    <property type="entry name" value="EFG_III"/>
</dbReference>
<comment type="caution">
    <text evidence="6">The sequence shown here is derived from an EMBL/GenBank/DDBJ whole genome shotgun (WGS) entry which is preliminary data.</text>
</comment>
<keyword evidence="4" id="KW-0342">GTP-binding</keyword>
<dbReference type="Pfam" id="PF00009">
    <property type="entry name" value="GTP_EFTU"/>
    <property type="match status" value="1"/>
</dbReference>
<dbReference type="FunFam" id="3.30.70.240:FF:000001">
    <property type="entry name" value="Elongation factor G"/>
    <property type="match status" value="1"/>
</dbReference>
<dbReference type="Gene3D" id="3.30.230.10">
    <property type="match status" value="1"/>
</dbReference>
<dbReference type="InterPro" id="IPR020568">
    <property type="entry name" value="Ribosomal_Su5_D2-typ_SF"/>
</dbReference>
<dbReference type="InterPro" id="IPR000795">
    <property type="entry name" value="T_Tr_GTP-bd_dom"/>
</dbReference>
<dbReference type="InterPro" id="IPR005517">
    <property type="entry name" value="Transl_elong_EFG/EF2_IV"/>
</dbReference>
<evidence type="ECO:0000256" key="4">
    <source>
        <dbReference type="ARBA" id="ARBA00023134"/>
    </source>
</evidence>
<accession>A0AAV7XR02</accession>
<evidence type="ECO:0000313" key="7">
    <source>
        <dbReference type="Proteomes" id="UP001075354"/>
    </source>
</evidence>
<dbReference type="SUPFAM" id="SSF54980">
    <property type="entry name" value="EF-G C-terminal domain-like"/>
    <property type="match status" value="2"/>
</dbReference>
<dbReference type="InterPro" id="IPR031157">
    <property type="entry name" value="G_TR_CS"/>
</dbReference>
<dbReference type="SMART" id="SM00889">
    <property type="entry name" value="EFG_IV"/>
    <property type="match status" value="1"/>
</dbReference>
<proteinExistence type="predicted"/>
<dbReference type="GO" id="GO:0032543">
    <property type="term" value="P:mitochondrial translation"/>
    <property type="evidence" value="ECO:0007669"/>
    <property type="project" value="TreeGrafter"/>
</dbReference>
<dbReference type="SUPFAM" id="SSF54211">
    <property type="entry name" value="Ribosomal protein S5 domain 2-like"/>
    <property type="match status" value="1"/>
</dbReference>
<dbReference type="CDD" id="cd03713">
    <property type="entry name" value="EFG_mtEFG_C"/>
    <property type="match status" value="1"/>
</dbReference>
<dbReference type="Pfam" id="PF00679">
    <property type="entry name" value="EFG_C"/>
    <property type="match status" value="1"/>
</dbReference>
<keyword evidence="2" id="KW-0648">Protein biosynthesis</keyword>
<dbReference type="Pfam" id="PF22042">
    <property type="entry name" value="EF-G_D2"/>
    <property type="match status" value="1"/>
</dbReference>
<dbReference type="InterPro" id="IPR009000">
    <property type="entry name" value="Transl_B-barrel_sf"/>
</dbReference>
<dbReference type="InterPro" id="IPR014721">
    <property type="entry name" value="Ribsml_uS5_D2-typ_fold_subgr"/>
</dbReference>
<dbReference type="CDD" id="cd16262">
    <property type="entry name" value="EFG_III"/>
    <property type="match status" value="1"/>
</dbReference>
<dbReference type="GO" id="GO:0003924">
    <property type="term" value="F:GTPase activity"/>
    <property type="evidence" value="ECO:0007669"/>
    <property type="project" value="InterPro"/>
</dbReference>
<keyword evidence="1" id="KW-0547">Nucleotide-binding</keyword>
<dbReference type="PANTHER" id="PTHR43261">
    <property type="entry name" value="TRANSLATION ELONGATION FACTOR G-RELATED"/>
    <property type="match status" value="1"/>
</dbReference>
<dbReference type="Pfam" id="PF14492">
    <property type="entry name" value="EFG_III"/>
    <property type="match status" value="1"/>
</dbReference>
<dbReference type="AlphaFoldDB" id="A0AAV7XR02"/>
<evidence type="ECO:0000256" key="1">
    <source>
        <dbReference type="ARBA" id="ARBA00022741"/>
    </source>
</evidence>
<dbReference type="NCBIfam" id="TIGR00231">
    <property type="entry name" value="small_GTP"/>
    <property type="match status" value="1"/>
</dbReference>
<dbReference type="InterPro" id="IPR053905">
    <property type="entry name" value="EF-G-like_DII"/>
</dbReference>
<dbReference type="PROSITE" id="PS00301">
    <property type="entry name" value="G_TR_1"/>
    <property type="match status" value="1"/>
</dbReference>
<protein>
    <recommendedName>
        <fullName evidence="5">Tr-type G domain-containing protein</fullName>
    </recommendedName>
</protein>
<dbReference type="GO" id="GO:0005525">
    <property type="term" value="F:GTP binding"/>
    <property type="evidence" value="ECO:0007669"/>
    <property type="project" value="UniProtKB-KW"/>
</dbReference>
<evidence type="ECO:0000256" key="2">
    <source>
        <dbReference type="ARBA" id="ARBA00022917"/>
    </source>
</evidence>
<dbReference type="Gene3D" id="2.40.30.10">
    <property type="entry name" value="Translation factors"/>
    <property type="match status" value="1"/>
</dbReference>
<evidence type="ECO:0000313" key="6">
    <source>
        <dbReference type="EMBL" id="KAJ1528721.1"/>
    </source>
</evidence>
<dbReference type="PRINTS" id="PR00315">
    <property type="entry name" value="ELONGATNFCT"/>
</dbReference>
<keyword evidence="3" id="KW-0496">Mitochondrion</keyword>
<dbReference type="InterPro" id="IPR000640">
    <property type="entry name" value="EFG_V-like"/>
</dbReference>
<dbReference type="InterPro" id="IPR027417">
    <property type="entry name" value="P-loop_NTPase"/>
</dbReference>
<dbReference type="GO" id="GO:0032790">
    <property type="term" value="P:ribosome disassembly"/>
    <property type="evidence" value="ECO:0007669"/>
    <property type="project" value="TreeGrafter"/>
</dbReference>
<dbReference type="GO" id="GO:0005759">
    <property type="term" value="C:mitochondrial matrix"/>
    <property type="evidence" value="ECO:0007669"/>
    <property type="project" value="UniProtKB-ARBA"/>
</dbReference>
<dbReference type="Gene3D" id="3.40.50.300">
    <property type="entry name" value="P-loop containing nucleotide triphosphate hydrolases"/>
    <property type="match status" value="1"/>
</dbReference>
<dbReference type="SMART" id="SM00838">
    <property type="entry name" value="EFG_C"/>
    <property type="match status" value="1"/>
</dbReference>
<dbReference type="Proteomes" id="UP001075354">
    <property type="component" value="Chromosome 4"/>
</dbReference>
<dbReference type="SUPFAM" id="SSF52540">
    <property type="entry name" value="P-loop containing nucleoside triphosphate hydrolases"/>
    <property type="match status" value="1"/>
</dbReference>
<sequence length="751" mass="83333">MASKINLSLCKGSRSLQLLEFVCHRPCHRHVSSSSDLQKIRNIGILAHIDAGKTTTTERMLYFSGKINCMGEVHHGNTVTDYMEQERNRGITITSASVSFPWKDHQINLVDTPGHIDFTMEVENALNIIDGCVVILDSSAGVEAQTQTVWRQADKKKIPRIVYANKMDRPDASVPLCVETLHKKLDTEVFVTQLPIVGTKQEFLGVVDLLHLNKLLWQEGSKGVEQQNVIPLDESSDGMLWEDAMRCREDLIDKLSGFDDQLADIIIANETLNKVSAATLAAALRRATILCKGVPLLCGSSYKNKGVQPLMDAVVRYLPSPVERSNKIFLQGFKDNLCAHAFKVVHHGHLGPVVFLRLYTGEISKKEKIFNVRLQMPEKCTNVMVATANDFEEVPTVTAGNIAVVSGLIETRAGDLITSSGSSTQKACKDIAKIKGITEEEARTLLGVGIVPPESVFFCSIEAPSQSQQVALEKALDRLQREDPSLSVSFNEETSQVILGGMGELHLDIIKERLLTEYKLDILLGPIQIAYREALNSPVEEKIRIQESIGSSHQLVELDMVIEPRTNKCKKEILQIYSEDREVQQKLERLIGNKKIYQALRNGVTEGLRYGPKLHCPLMAASVTIRDITCGKGTSPPMISSAATQCVRKALEKADTLLMEPIMYVEVVLNDEHQPLISADLARRRGDLLGVGDRHNHRVMQARVPLAEMLGYAKELRSLTSGTATFSMEFQEYQALSDDQVALVIEKETGF</sequence>
<dbReference type="SUPFAM" id="SSF50447">
    <property type="entry name" value="Translation proteins"/>
    <property type="match status" value="1"/>
</dbReference>
<organism evidence="6 7">
    <name type="scientific">Megalurothrips usitatus</name>
    <name type="common">bean blossom thrips</name>
    <dbReference type="NCBI Taxonomy" id="439358"/>
    <lineage>
        <taxon>Eukaryota</taxon>
        <taxon>Metazoa</taxon>
        <taxon>Ecdysozoa</taxon>
        <taxon>Arthropoda</taxon>
        <taxon>Hexapoda</taxon>
        <taxon>Insecta</taxon>
        <taxon>Pterygota</taxon>
        <taxon>Neoptera</taxon>
        <taxon>Paraneoptera</taxon>
        <taxon>Thysanoptera</taxon>
        <taxon>Terebrantia</taxon>
        <taxon>Thripoidea</taxon>
        <taxon>Thripidae</taxon>
        <taxon>Megalurothrips</taxon>
    </lineage>
</organism>
<evidence type="ECO:0000259" key="5">
    <source>
        <dbReference type="PROSITE" id="PS51722"/>
    </source>
</evidence>